<gene>
    <name evidence="2" type="ORF">FF36_04575</name>
</gene>
<dbReference type="EMBL" id="JYFN01000043">
    <property type="protein sequence ID" value="KJE21147.1"/>
    <property type="molecule type" value="Genomic_DNA"/>
</dbReference>
<feature type="compositionally biased region" description="Gly residues" evidence="1">
    <location>
        <begin position="35"/>
        <end position="52"/>
    </location>
</feature>
<comment type="caution">
    <text evidence="2">The sequence shown here is derived from an EMBL/GenBank/DDBJ whole genome shotgun (WGS) entry which is preliminary data.</text>
</comment>
<dbReference type="AlphaFoldDB" id="A0A0D8BCM2"/>
<evidence type="ECO:0000313" key="3">
    <source>
        <dbReference type="Proteomes" id="UP000032545"/>
    </source>
</evidence>
<keyword evidence="3" id="KW-1185">Reference proteome</keyword>
<dbReference type="Proteomes" id="UP000032545">
    <property type="component" value="Unassembled WGS sequence"/>
</dbReference>
<feature type="non-terminal residue" evidence="2">
    <location>
        <position position="89"/>
    </location>
</feature>
<feature type="region of interest" description="Disordered" evidence="1">
    <location>
        <begin position="17"/>
        <end position="52"/>
    </location>
</feature>
<name>A0A0D8BCM2_9ACTN</name>
<protein>
    <submittedName>
        <fullName evidence="2">Uncharacterized protein</fullName>
    </submittedName>
</protein>
<evidence type="ECO:0000256" key="1">
    <source>
        <dbReference type="SAM" id="MobiDB-lite"/>
    </source>
</evidence>
<accession>A0A0D8BCM2</accession>
<proteinExistence type="predicted"/>
<organism evidence="2 3">
    <name type="scientific">Frankia torreyi</name>
    <dbReference type="NCBI Taxonomy" id="1856"/>
    <lineage>
        <taxon>Bacteria</taxon>
        <taxon>Bacillati</taxon>
        <taxon>Actinomycetota</taxon>
        <taxon>Actinomycetes</taxon>
        <taxon>Frankiales</taxon>
        <taxon>Frankiaceae</taxon>
        <taxon>Frankia</taxon>
    </lineage>
</organism>
<reference evidence="2 3" key="2">
    <citation type="journal article" date="2016" name="Genome Announc.">
        <title>Permanent Draft Genome Sequences for Two Variants of Frankia sp. Strain CpI1, the First Frankia Strain Isolated from Root Nodules of Comptonia peregrina.</title>
        <authorList>
            <person name="Oshone R."/>
            <person name="Hurst S.G.IV."/>
            <person name="Abebe-Akele F."/>
            <person name="Simpson S."/>
            <person name="Morris K."/>
            <person name="Thomas W.K."/>
            <person name="Tisa L.S."/>
        </authorList>
    </citation>
    <scope>NUCLEOTIDE SEQUENCE [LARGE SCALE GENOMIC DNA]</scope>
    <source>
        <strain evidence="3">CpI1-S</strain>
    </source>
</reference>
<evidence type="ECO:0000313" key="2">
    <source>
        <dbReference type="EMBL" id="KJE21147.1"/>
    </source>
</evidence>
<sequence length="89" mass="9409">MAGGRVWIRRRTLTEEEAVGGAGGDDGSGGRDGSRGGGLGGDGGRAGVGVGVFGRPDPPRLRVVSDDVYPGWEEIYRDNVERVYRIMFA</sequence>
<reference evidence="3" key="1">
    <citation type="submission" date="2015-02" db="EMBL/GenBank/DDBJ databases">
        <title>Draft Genome of Frankia sp. CpI1-S.</title>
        <authorList>
            <person name="Oshone R.T."/>
            <person name="Ngom M."/>
            <person name="Ghodhbane-Gtari F."/>
            <person name="Gtari M."/>
            <person name="Morris K."/>
            <person name="Thomas K."/>
            <person name="Sen A."/>
            <person name="Tisa L.S."/>
        </authorList>
    </citation>
    <scope>NUCLEOTIDE SEQUENCE [LARGE SCALE GENOMIC DNA]</scope>
    <source>
        <strain evidence="3">CpI1-S</strain>
    </source>
</reference>